<name>A0ABY8PNF9_9BACT</name>
<organism evidence="3 4">
    <name type="scientific">Marinitoga aeolica</name>
    <dbReference type="NCBI Taxonomy" id="2809031"/>
    <lineage>
        <taxon>Bacteria</taxon>
        <taxon>Thermotogati</taxon>
        <taxon>Thermotogota</taxon>
        <taxon>Thermotogae</taxon>
        <taxon>Petrotogales</taxon>
        <taxon>Petrotogaceae</taxon>
        <taxon>Marinitoga</taxon>
    </lineage>
</organism>
<keyword evidence="1" id="KW-0175">Coiled coil</keyword>
<dbReference type="Proteomes" id="UP001232493">
    <property type="component" value="Chromosome"/>
</dbReference>
<keyword evidence="4" id="KW-1185">Reference proteome</keyword>
<evidence type="ECO:0008006" key="5">
    <source>
        <dbReference type="Google" id="ProtNLM"/>
    </source>
</evidence>
<feature type="transmembrane region" description="Helical" evidence="2">
    <location>
        <begin position="54"/>
        <end position="74"/>
    </location>
</feature>
<accession>A0ABY8PNF9</accession>
<evidence type="ECO:0000313" key="3">
    <source>
        <dbReference type="EMBL" id="WGS64175.1"/>
    </source>
</evidence>
<feature type="transmembrane region" description="Helical" evidence="2">
    <location>
        <begin position="86"/>
        <end position="104"/>
    </location>
</feature>
<dbReference type="EMBL" id="CP069362">
    <property type="protein sequence ID" value="WGS64175.1"/>
    <property type="molecule type" value="Genomic_DNA"/>
</dbReference>
<proteinExistence type="predicted"/>
<sequence>MKSTKIYAVFEIIIILTLLFILDLNRKYFGYIYIYPNPYFIFSIFIAIRYGINFSLFTGGLSAIYIFLSIFFNVKEDFFKIIISWDVLKVPLFIFAFGFIIGFFRDMYVQKIDSQKEEIDLLKEKIKSLEEDIRKYKNITDDLEHKLVLEKQGVSLLVEKLKDIEYNSSEDIFNETIDLISEFIYAKTVSIYTLGKNNFLRLKVRKGSQFLPNSFPMEKSIVISMAKEFGSANANVLYLTEMEYDFEYEPAMAVSVKHNEEILGFIIVEIIDPEKINKNTEIYLKILANWLSTLLLASSDLTENENMIFKPMEKFNSILDKIEERKERFKIPYSVIIAEYNNDISIDILKSFIRDTDFLFLDEEKKEFRIILTSCSEKGLKRVLNIISKYSGIKILEAYSKNENE</sequence>
<keyword evidence="2" id="KW-0812">Transmembrane</keyword>
<protein>
    <recommendedName>
        <fullName evidence="5">GAF domain-containing protein</fullName>
    </recommendedName>
</protein>
<keyword evidence="2" id="KW-0472">Membrane</keyword>
<evidence type="ECO:0000256" key="1">
    <source>
        <dbReference type="SAM" id="Coils"/>
    </source>
</evidence>
<feature type="transmembrane region" description="Helical" evidence="2">
    <location>
        <begin position="31"/>
        <end position="48"/>
    </location>
</feature>
<dbReference type="RefSeq" id="WP_280997613.1">
    <property type="nucleotide sequence ID" value="NZ_CP069362.1"/>
</dbReference>
<feature type="coiled-coil region" evidence="1">
    <location>
        <begin position="105"/>
        <end position="146"/>
    </location>
</feature>
<feature type="transmembrane region" description="Helical" evidence="2">
    <location>
        <begin position="6"/>
        <end position="24"/>
    </location>
</feature>
<keyword evidence="2" id="KW-1133">Transmembrane helix</keyword>
<reference evidence="3 4" key="1">
    <citation type="submission" date="2021-02" db="EMBL/GenBank/DDBJ databases">
        <title>Characterization of Marinitoga sp. nov. str. BP5-C20A.</title>
        <authorList>
            <person name="Erauso G."/>
            <person name="Postec A."/>
        </authorList>
    </citation>
    <scope>NUCLEOTIDE SEQUENCE [LARGE SCALE GENOMIC DNA]</scope>
    <source>
        <strain evidence="3 4">BP5-C20A</strain>
    </source>
</reference>
<evidence type="ECO:0000256" key="2">
    <source>
        <dbReference type="SAM" id="Phobius"/>
    </source>
</evidence>
<gene>
    <name evidence="3" type="ORF">JRV97_07270</name>
</gene>
<evidence type="ECO:0000313" key="4">
    <source>
        <dbReference type="Proteomes" id="UP001232493"/>
    </source>
</evidence>